<dbReference type="PANTHER" id="PTHR39181">
    <property type="entry name" value="TYROSINE-PROTEIN PHOSPHATASE YWQE"/>
    <property type="match status" value="1"/>
</dbReference>
<protein>
    <recommendedName>
        <fullName evidence="2">protein-tyrosine-phosphatase</fullName>
        <ecNumber evidence="2">3.1.3.48</ecNumber>
    </recommendedName>
</protein>
<evidence type="ECO:0000256" key="3">
    <source>
        <dbReference type="ARBA" id="ARBA00022801"/>
    </source>
</evidence>
<reference evidence="5 6" key="1">
    <citation type="submission" date="2022-07" db="EMBL/GenBank/DDBJ databases">
        <title>Fecal culturing of patients with breast cancer.</title>
        <authorList>
            <person name="Teng N.M.Y."/>
            <person name="Kiu R."/>
            <person name="Evans R."/>
            <person name="Baker D.J."/>
            <person name="Zenner C."/>
            <person name="Robinson S.D."/>
            <person name="Hall L.J."/>
        </authorList>
    </citation>
    <scope>NUCLEOTIDE SEQUENCE [LARGE SCALE GENOMIC DNA]</scope>
    <source>
        <strain evidence="5 6">LH1063</strain>
    </source>
</reference>
<name>A0ABT1MJU4_9BACT</name>
<accession>A0ABT1MJU4</accession>
<dbReference type="PANTHER" id="PTHR39181:SF1">
    <property type="entry name" value="TYROSINE-PROTEIN PHOSPHATASE YWQE"/>
    <property type="match status" value="1"/>
</dbReference>
<keyword evidence="6" id="KW-1185">Reference proteome</keyword>
<dbReference type="RefSeq" id="WP_255028257.1">
    <property type="nucleotide sequence ID" value="NZ_JANDHW010000015.1"/>
</dbReference>
<organism evidence="5 6">
    <name type="scientific">Coprobacter tertius</name>
    <dbReference type="NCBI Taxonomy" id="2944915"/>
    <lineage>
        <taxon>Bacteria</taxon>
        <taxon>Pseudomonadati</taxon>
        <taxon>Bacteroidota</taxon>
        <taxon>Bacteroidia</taxon>
        <taxon>Bacteroidales</taxon>
        <taxon>Barnesiellaceae</taxon>
        <taxon>Coprobacter</taxon>
    </lineage>
</organism>
<gene>
    <name evidence="5" type="ORF">NMU02_12340</name>
</gene>
<dbReference type="Proteomes" id="UP001205603">
    <property type="component" value="Unassembled WGS sequence"/>
</dbReference>
<comment type="catalytic activity">
    <reaction evidence="4">
        <text>O-phospho-L-tyrosyl-[protein] + H2O = L-tyrosyl-[protein] + phosphate</text>
        <dbReference type="Rhea" id="RHEA:10684"/>
        <dbReference type="Rhea" id="RHEA-COMP:10136"/>
        <dbReference type="Rhea" id="RHEA-COMP:20101"/>
        <dbReference type="ChEBI" id="CHEBI:15377"/>
        <dbReference type="ChEBI" id="CHEBI:43474"/>
        <dbReference type="ChEBI" id="CHEBI:46858"/>
        <dbReference type="ChEBI" id="CHEBI:61978"/>
        <dbReference type="EC" id="3.1.3.48"/>
    </reaction>
</comment>
<evidence type="ECO:0000313" key="6">
    <source>
        <dbReference type="Proteomes" id="UP001205603"/>
    </source>
</evidence>
<comment type="similarity">
    <text evidence="1">Belongs to the metallo-dependent hydrolases superfamily. CpsB/CapC family.</text>
</comment>
<evidence type="ECO:0000256" key="4">
    <source>
        <dbReference type="ARBA" id="ARBA00051722"/>
    </source>
</evidence>
<evidence type="ECO:0000313" key="5">
    <source>
        <dbReference type="EMBL" id="MCP9612880.1"/>
    </source>
</evidence>
<comment type="caution">
    <text evidence="5">The sequence shown here is derived from an EMBL/GenBank/DDBJ whole genome shotgun (WGS) entry which is preliminary data.</text>
</comment>
<dbReference type="Pfam" id="PF19567">
    <property type="entry name" value="CpsB_CapC"/>
    <property type="match status" value="1"/>
</dbReference>
<proteinExistence type="inferred from homology"/>
<evidence type="ECO:0000256" key="1">
    <source>
        <dbReference type="ARBA" id="ARBA00005750"/>
    </source>
</evidence>
<evidence type="ECO:0000256" key="2">
    <source>
        <dbReference type="ARBA" id="ARBA00013064"/>
    </source>
</evidence>
<dbReference type="EMBL" id="JANDHW010000015">
    <property type="protein sequence ID" value="MCP9612880.1"/>
    <property type="molecule type" value="Genomic_DNA"/>
</dbReference>
<dbReference type="Gene3D" id="3.20.20.140">
    <property type="entry name" value="Metal-dependent hydrolases"/>
    <property type="match status" value="1"/>
</dbReference>
<sequence length="246" mass="28716">MKMNMFGLFNKKKSDTVSLPYTTDIHSHIIPGIDDGSPDVEHSVALVKQMQEWGVKRIITTPHVTEETFENTPETITAAYNLLKEALGEDAPEIIFSAEYRMDENFLKHVKNDILIPLPGNHILIENSFLQPFWDLKGLIYQLQLKGFNPILAHPERYAYYYDEKEIYTDIYNSGCMFQLNWLSLAGYYGKETRNIAYWLIEKGYVDFLGTDLHNRRHARAITEFLQTKEYRKLVEKLNLKNDTLK</sequence>
<dbReference type="EC" id="3.1.3.48" evidence="2"/>
<dbReference type="InterPro" id="IPR016195">
    <property type="entry name" value="Pol/histidinol_Pase-like"/>
</dbReference>
<keyword evidence="3" id="KW-0378">Hydrolase</keyword>
<dbReference type="SUPFAM" id="SSF89550">
    <property type="entry name" value="PHP domain-like"/>
    <property type="match status" value="1"/>
</dbReference>
<dbReference type="InterPro" id="IPR016667">
    <property type="entry name" value="Caps_polysacc_synth_CpsB/CapC"/>
</dbReference>